<sequence length="188" mass="20955">MFKAGNQAARALHGRHDDPERLRLGARDRLRPALLERLTDHDPLQGTEMEPPGTSSAALRSAVMRDLVWLLNSTAMSADVDLGAYPQVHRSVLNYGILPLSGKHLSELDSQELAGNLRRAILAFEPRLLPDTLEVRCVSDPDSLSLHNELAFEIRAQLWSQPYPVQFLVRSDVDIETGHTKLHNLVAD</sequence>
<evidence type="ECO:0000256" key="1">
    <source>
        <dbReference type="SAM" id="MobiDB-lite"/>
    </source>
</evidence>
<dbReference type="AlphaFoldDB" id="A0A430HSA6"/>
<name>A0A430HSA6_9BURK</name>
<feature type="compositionally biased region" description="Basic and acidic residues" evidence="1">
    <location>
        <begin position="14"/>
        <end position="25"/>
    </location>
</feature>
<protein>
    <submittedName>
        <fullName evidence="3">Type VI secretion system baseplate subunit TssE</fullName>
    </submittedName>
</protein>
<feature type="region of interest" description="Disordered" evidence="1">
    <location>
        <begin position="37"/>
        <end position="56"/>
    </location>
</feature>
<organism evidence="3 4">
    <name type="scientific">Massilia atriviolacea</name>
    <dbReference type="NCBI Taxonomy" id="2495579"/>
    <lineage>
        <taxon>Bacteria</taxon>
        <taxon>Pseudomonadati</taxon>
        <taxon>Pseudomonadota</taxon>
        <taxon>Betaproteobacteria</taxon>
        <taxon>Burkholderiales</taxon>
        <taxon>Oxalobacteraceae</taxon>
        <taxon>Telluria group</taxon>
        <taxon>Massilia</taxon>
    </lineage>
</organism>
<dbReference type="InterPro" id="IPR053176">
    <property type="entry name" value="T6SS_TssE1-like"/>
</dbReference>
<dbReference type="InterPro" id="IPR007048">
    <property type="entry name" value="IraD/Gp25-like"/>
</dbReference>
<dbReference type="PANTHER" id="PTHR38595:SF1">
    <property type="entry name" value="TYPE VI SECRETION SYSTEM COMPONENT TSSE1"/>
    <property type="match status" value="1"/>
</dbReference>
<dbReference type="Proteomes" id="UP000278085">
    <property type="component" value="Unassembled WGS sequence"/>
</dbReference>
<dbReference type="SUPFAM" id="SSF160719">
    <property type="entry name" value="gpW/gp25-like"/>
    <property type="match status" value="1"/>
</dbReference>
<dbReference type="EMBL" id="RXLQ01000002">
    <property type="protein sequence ID" value="RSZ60372.1"/>
    <property type="molecule type" value="Genomic_DNA"/>
</dbReference>
<gene>
    <name evidence="3" type="primary">tssE</name>
    <name evidence="3" type="ORF">EJB06_04465</name>
</gene>
<dbReference type="InterPro" id="IPR017737">
    <property type="entry name" value="TssE1-like"/>
</dbReference>
<feature type="domain" description="IraD/Gp25-like" evidence="2">
    <location>
        <begin position="58"/>
        <end position="162"/>
    </location>
</feature>
<comment type="caution">
    <text evidence="3">The sequence shown here is derived from an EMBL/GenBank/DDBJ whole genome shotgun (WGS) entry which is preliminary data.</text>
</comment>
<dbReference type="NCBIfam" id="TIGR03357">
    <property type="entry name" value="VI_zyme"/>
    <property type="match status" value="1"/>
</dbReference>
<evidence type="ECO:0000313" key="4">
    <source>
        <dbReference type="Proteomes" id="UP000278085"/>
    </source>
</evidence>
<feature type="region of interest" description="Disordered" evidence="1">
    <location>
        <begin position="1"/>
        <end position="25"/>
    </location>
</feature>
<keyword evidence="4" id="KW-1185">Reference proteome</keyword>
<evidence type="ECO:0000313" key="3">
    <source>
        <dbReference type="EMBL" id="RSZ60372.1"/>
    </source>
</evidence>
<proteinExistence type="predicted"/>
<dbReference type="PANTHER" id="PTHR38595">
    <property type="entry name" value="CYTOPLASMIC PROTEIN-RELATED"/>
    <property type="match status" value="1"/>
</dbReference>
<dbReference type="Pfam" id="PF04965">
    <property type="entry name" value="GPW_gp25"/>
    <property type="match status" value="1"/>
</dbReference>
<reference evidence="3 4" key="1">
    <citation type="submission" date="2018-12" db="EMBL/GenBank/DDBJ databases">
        <authorList>
            <person name="Yang E."/>
        </authorList>
    </citation>
    <scope>NUCLEOTIDE SEQUENCE [LARGE SCALE GENOMIC DNA]</scope>
    <source>
        <strain evidence="3 4">SOD</strain>
    </source>
</reference>
<evidence type="ECO:0000259" key="2">
    <source>
        <dbReference type="Pfam" id="PF04965"/>
    </source>
</evidence>
<accession>A0A430HSA6</accession>
<dbReference type="RefSeq" id="WP_126072783.1">
    <property type="nucleotide sequence ID" value="NZ_CP051166.1"/>
</dbReference>
<dbReference type="OrthoDB" id="119583at2"/>